<dbReference type="RefSeq" id="XP_010888471.3">
    <property type="nucleotide sequence ID" value="XM_010890169.3"/>
</dbReference>
<dbReference type="Ensembl" id="ENSELUT00000003520.3">
    <property type="protein sequence ID" value="ENSELUP00000032321.2"/>
    <property type="gene ID" value="ENSELUG00000010187.3"/>
</dbReference>
<accession>A0A3P8ZUM8</accession>
<organism evidence="4 5">
    <name type="scientific">Esox lucius</name>
    <name type="common">Northern pike</name>
    <dbReference type="NCBI Taxonomy" id="8010"/>
    <lineage>
        <taxon>Eukaryota</taxon>
        <taxon>Metazoa</taxon>
        <taxon>Chordata</taxon>
        <taxon>Craniata</taxon>
        <taxon>Vertebrata</taxon>
        <taxon>Euteleostomi</taxon>
        <taxon>Actinopterygii</taxon>
        <taxon>Neopterygii</taxon>
        <taxon>Teleostei</taxon>
        <taxon>Protacanthopterygii</taxon>
        <taxon>Esociformes</taxon>
        <taxon>Esocidae</taxon>
        <taxon>Esox</taxon>
    </lineage>
</organism>
<reference evidence="4" key="4">
    <citation type="submission" date="2025-09" db="UniProtKB">
        <authorList>
            <consortium name="Ensembl"/>
        </authorList>
    </citation>
    <scope>IDENTIFICATION</scope>
</reference>
<keyword evidence="2" id="KW-0560">Oxidoreductase</keyword>
<dbReference type="InterPro" id="IPR002347">
    <property type="entry name" value="SDR_fam"/>
</dbReference>
<evidence type="ECO:0000313" key="4">
    <source>
        <dbReference type="Ensembl" id="ENSELUP00000032321.2"/>
    </source>
</evidence>
<dbReference type="SUPFAM" id="SSF51735">
    <property type="entry name" value="NAD(P)-binding Rossmann-fold domains"/>
    <property type="match status" value="1"/>
</dbReference>
<dbReference type="Gene3D" id="3.40.50.720">
    <property type="entry name" value="NAD(P)-binding Rossmann-like Domain"/>
    <property type="match status" value="1"/>
</dbReference>
<dbReference type="GeneID" id="105022047"/>
<dbReference type="PANTHER" id="PTHR43157">
    <property type="entry name" value="PHOSPHATIDYLINOSITOL-GLYCAN BIOSYNTHESIS CLASS F PROTEIN-RELATED"/>
    <property type="match status" value="1"/>
</dbReference>
<dbReference type="KEGG" id="els:105022047"/>
<reference evidence="5" key="1">
    <citation type="journal article" date="2014" name="PLoS ONE">
        <title>The genome and linkage map of the northern pike (Esox lucius): conserved synteny revealed between the salmonid sister group and the Neoteleostei.</title>
        <authorList>
            <person name="Rondeau E.B."/>
            <person name="Minkley D.R."/>
            <person name="Leong J.S."/>
            <person name="Messmer A.M."/>
            <person name="Jantzen J.R."/>
            <person name="von Schalburg K.R."/>
            <person name="Lemon C."/>
            <person name="Bird N.H."/>
            <person name="Koop B.F."/>
        </authorList>
    </citation>
    <scope>NUCLEOTIDE SEQUENCE</scope>
</reference>
<comment type="similarity">
    <text evidence="1 3">Belongs to the short-chain dehydrogenases/reductases (SDR) family.</text>
</comment>
<proteinExistence type="inferred from homology"/>
<evidence type="ECO:0000256" key="2">
    <source>
        <dbReference type="ARBA" id="ARBA00023002"/>
    </source>
</evidence>
<keyword evidence="5" id="KW-1185">Reference proteome</keyword>
<dbReference type="GeneTree" id="ENSGT00940000164667"/>
<evidence type="ECO:0000256" key="3">
    <source>
        <dbReference type="RuleBase" id="RU000363"/>
    </source>
</evidence>
<sequence length="336" mass="37334">MFRTIFDLSSNVILLQKYCAERGFLKSPQRISDIRNTAMEKIRSLFIKYWSSDVGLDGKTAIVTGANTGIGKATAKDLAKRGARVILACRDIVKAELAVHDITREIKGANVEARKLDLADNKSICEFAENIYNTEKVLHLLINNAGVAACPYSTTVDGYEMQLGVNHLGHFFLTFLLLDLLKHSAPSRVINVSSSAHAMGRINFEDLHSRREYHPIKAYTQSKLANILFTRELSKKTEGLGVTAYAVHPGVVNTELVRHVKSPLEVMWKKFSYFLKTPEEGAYTVLYCSLTPVSELVSGGYYSDCAQSATARNGRDDGTALKLWAVSCHLLGIRWN</sequence>
<dbReference type="GO" id="GO:0016491">
    <property type="term" value="F:oxidoreductase activity"/>
    <property type="evidence" value="ECO:0007669"/>
    <property type="project" value="UniProtKB-KW"/>
</dbReference>
<dbReference type="InterPro" id="IPR036291">
    <property type="entry name" value="NAD(P)-bd_dom_sf"/>
</dbReference>
<name>A0A3P8ZUM8_ESOLU</name>
<dbReference type="Proteomes" id="UP000265140">
    <property type="component" value="Chromosome 21"/>
</dbReference>
<evidence type="ECO:0000313" key="5">
    <source>
        <dbReference type="Proteomes" id="UP000265140"/>
    </source>
</evidence>
<dbReference type="Bgee" id="ENSELUG00000010187">
    <property type="expression patterns" value="Expressed in ovary and 4 other cell types or tissues"/>
</dbReference>
<dbReference type="PRINTS" id="PR00080">
    <property type="entry name" value="SDRFAMILY"/>
</dbReference>
<evidence type="ECO:0000256" key="1">
    <source>
        <dbReference type="ARBA" id="ARBA00006484"/>
    </source>
</evidence>
<reference evidence="4" key="3">
    <citation type="submission" date="2025-08" db="UniProtKB">
        <authorList>
            <consortium name="Ensembl"/>
        </authorList>
    </citation>
    <scope>IDENTIFICATION</scope>
</reference>
<dbReference type="Pfam" id="PF00106">
    <property type="entry name" value="adh_short"/>
    <property type="match status" value="1"/>
</dbReference>
<dbReference type="PANTHER" id="PTHR43157:SF54">
    <property type="entry name" value="RETINOL DEHYDROGENASE 12-LIKE ISOFORM X1-RELATED"/>
    <property type="match status" value="1"/>
</dbReference>
<dbReference type="AlphaFoldDB" id="A0A3P8ZUM8"/>
<dbReference type="PRINTS" id="PR00081">
    <property type="entry name" value="GDHRDH"/>
</dbReference>
<protein>
    <submittedName>
        <fullName evidence="4">Uncharacterized protein</fullName>
    </submittedName>
</protein>
<dbReference type="OrthoDB" id="191139at2759"/>
<reference evidence="4" key="2">
    <citation type="submission" date="2020-02" db="EMBL/GenBank/DDBJ databases">
        <title>Esox lucius (northern pike) genome, fEsoLuc1, primary haplotype.</title>
        <authorList>
            <person name="Myers G."/>
            <person name="Karagic N."/>
            <person name="Meyer A."/>
            <person name="Pippel M."/>
            <person name="Reichard M."/>
            <person name="Winkler S."/>
            <person name="Tracey A."/>
            <person name="Sims Y."/>
            <person name="Howe K."/>
            <person name="Rhie A."/>
            <person name="Formenti G."/>
            <person name="Durbin R."/>
            <person name="Fedrigo O."/>
            <person name="Jarvis E.D."/>
        </authorList>
    </citation>
    <scope>NUCLEOTIDE SEQUENCE [LARGE SCALE GENOMIC DNA]</scope>
</reference>